<dbReference type="EMBL" id="JAUSVY010000014">
    <property type="protein sequence ID" value="MDQ0507197.1"/>
    <property type="molecule type" value="Genomic_DNA"/>
</dbReference>
<protein>
    <submittedName>
        <fullName evidence="1">Uncharacterized protein</fullName>
    </submittedName>
</protein>
<evidence type="ECO:0000313" key="2">
    <source>
        <dbReference type="Proteomes" id="UP001241747"/>
    </source>
</evidence>
<sequence length="65" mass="7102">MASEQDLWRTAWIIAEQYGAEGVDFAASMAQSFEIGGKHDDQQTWLAILHRVKELTDGAAGPGPQ</sequence>
<evidence type="ECO:0000313" key="1">
    <source>
        <dbReference type="EMBL" id="MDQ0507197.1"/>
    </source>
</evidence>
<dbReference type="Proteomes" id="UP001241747">
    <property type="component" value="Unassembled WGS sequence"/>
</dbReference>
<keyword evidence="2" id="KW-1185">Reference proteome</keyword>
<comment type="caution">
    <text evidence="1">The sequence shown here is derived from an EMBL/GenBank/DDBJ whole genome shotgun (WGS) entry which is preliminary data.</text>
</comment>
<proteinExistence type="predicted"/>
<name>A0ABU0LJC0_XANAG</name>
<organism evidence="1 2">
    <name type="scientific">Xanthobacter agilis</name>
    <dbReference type="NCBI Taxonomy" id="47492"/>
    <lineage>
        <taxon>Bacteria</taxon>
        <taxon>Pseudomonadati</taxon>
        <taxon>Pseudomonadota</taxon>
        <taxon>Alphaproteobacteria</taxon>
        <taxon>Hyphomicrobiales</taxon>
        <taxon>Xanthobacteraceae</taxon>
        <taxon>Xanthobacter</taxon>
    </lineage>
</organism>
<accession>A0ABU0LJC0</accession>
<reference evidence="1 2" key="1">
    <citation type="submission" date="2023-07" db="EMBL/GenBank/DDBJ databases">
        <title>Genomic Encyclopedia of Type Strains, Phase IV (KMG-IV): sequencing the most valuable type-strain genomes for metagenomic binning, comparative biology and taxonomic classification.</title>
        <authorList>
            <person name="Goeker M."/>
        </authorList>
    </citation>
    <scope>NUCLEOTIDE SEQUENCE [LARGE SCALE GENOMIC DNA]</scope>
    <source>
        <strain evidence="1 2">DSM 3770</strain>
    </source>
</reference>
<dbReference type="RefSeq" id="WP_237346359.1">
    <property type="nucleotide sequence ID" value="NZ_JABWGX010000018.1"/>
</dbReference>
<gene>
    <name evidence="1" type="ORF">QOZ94_004013</name>
</gene>